<dbReference type="InterPro" id="IPR017871">
    <property type="entry name" value="ABC_transporter-like_CS"/>
</dbReference>
<evidence type="ECO:0000256" key="2">
    <source>
        <dbReference type="ARBA" id="ARBA00005268"/>
    </source>
</evidence>
<evidence type="ECO:0000313" key="8">
    <source>
        <dbReference type="EMBL" id="KAG7348310.1"/>
    </source>
</evidence>
<comment type="subcellular location">
    <subcellularLocation>
        <location evidence="1">Membrane</location>
        <topology evidence="1">Multi-pass membrane protein</topology>
    </subcellularLocation>
</comment>
<evidence type="ECO:0000256" key="6">
    <source>
        <dbReference type="SAM" id="Phobius"/>
    </source>
</evidence>
<reference evidence="8" key="1">
    <citation type="journal article" date="2021" name="Sci. Rep.">
        <title>Diploid genomic architecture of Nitzschia inconspicua, an elite biomass production diatom.</title>
        <authorList>
            <person name="Oliver A."/>
            <person name="Podell S."/>
            <person name="Pinowska A."/>
            <person name="Traller J.C."/>
            <person name="Smith S.R."/>
            <person name="McClure R."/>
            <person name="Beliaev A."/>
            <person name="Bohutskyi P."/>
            <person name="Hill E.A."/>
            <person name="Rabines A."/>
            <person name="Zheng H."/>
            <person name="Allen L.Z."/>
            <person name="Kuo A."/>
            <person name="Grigoriev I.V."/>
            <person name="Allen A.E."/>
            <person name="Hazlebeck D."/>
            <person name="Allen E.E."/>
        </authorList>
    </citation>
    <scope>NUCLEOTIDE SEQUENCE</scope>
    <source>
        <strain evidence="8">Hildebrandi</strain>
    </source>
</reference>
<dbReference type="OrthoDB" id="432685at2759"/>
<feature type="transmembrane region" description="Helical" evidence="6">
    <location>
        <begin position="61"/>
        <end position="85"/>
    </location>
</feature>
<dbReference type="GO" id="GO:0016887">
    <property type="term" value="F:ATP hydrolysis activity"/>
    <property type="evidence" value="ECO:0007669"/>
    <property type="project" value="InterPro"/>
</dbReference>
<comment type="similarity">
    <text evidence="2">Belongs to the UPF0014 family.</text>
</comment>
<dbReference type="EMBL" id="JAGRRH010000020">
    <property type="protein sequence ID" value="KAG7348310.1"/>
    <property type="molecule type" value="Genomic_DNA"/>
</dbReference>
<dbReference type="Pfam" id="PF03649">
    <property type="entry name" value="UPF0014"/>
    <property type="match status" value="1"/>
</dbReference>
<dbReference type="AlphaFoldDB" id="A0A9K3PIB1"/>
<evidence type="ECO:0000256" key="3">
    <source>
        <dbReference type="ARBA" id="ARBA00022692"/>
    </source>
</evidence>
<gene>
    <name evidence="8" type="ORF">IV203_017015</name>
</gene>
<dbReference type="InterPro" id="IPR003439">
    <property type="entry name" value="ABC_transporter-like_ATP-bd"/>
</dbReference>
<feature type="domain" description="ABC transporter" evidence="7">
    <location>
        <begin position="330"/>
        <end position="563"/>
    </location>
</feature>
<comment type="caution">
    <text evidence="8">The sequence shown here is derived from an EMBL/GenBank/DDBJ whole genome shotgun (WGS) entry which is preliminary data.</text>
</comment>
<evidence type="ECO:0000256" key="1">
    <source>
        <dbReference type="ARBA" id="ARBA00004141"/>
    </source>
</evidence>
<name>A0A9K3PIB1_9STRA</name>
<feature type="transmembrane region" description="Helical" evidence="6">
    <location>
        <begin position="31"/>
        <end position="49"/>
    </location>
</feature>
<keyword evidence="5 6" id="KW-0472">Membrane</keyword>
<dbReference type="Proteomes" id="UP000693970">
    <property type="component" value="Unassembled WGS sequence"/>
</dbReference>
<protein>
    <submittedName>
        <fullName evidence="8">ABC transporter</fullName>
    </submittedName>
</protein>
<dbReference type="CDD" id="cd00267">
    <property type="entry name" value="ABC_ATPase"/>
    <property type="match status" value="1"/>
</dbReference>
<dbReference type="PANTHER" id="PTHR30028:SF0">
    <property type="entry name" value="PROTEIN ALUMINUM SENSITIVE 3"/>
    <property type="match status" value="1"/>
</dbReference>
<feature type="transmembrane region" description="Helical" evidence="6">
    <location>
        <begin position="132"/>
        <end position="152"/>
    </location>
</feature>
<dbReference type="PROSITE" id="PS50893">
    <property type="entry name" value="ABC_TRANSPORTER_2"/>
    <property type="match status" value="1"/>
</dbReference>
<feature type="transmembrane region" description="Helical" evidence="6">
    <location>
        <begin position="229"/>
        <end position="251"/>
    </location>
</feature>
<organism evidence="8 9">
    <name type="scientific">Nitzschia inconspicua</name>
    <dbReference type="NCBI Taxonomy" id="303405"/>
    <lineage>
        <taxon>Eukaryota</taxon>
        <taxon>Sar</taxon>
        <taxon>Stramenopiles</taxon>
        <taxon>Ochrophyta</taxon>
        <taxon>Bacillariophyta</taxon>
        <taxon>Bacillariophyceae</taxon>
        <taxon>Bacillariophycidae</taxon>
        <taxon>Bacillariales</taxon>
        <taxon>Bacillariaceae</taxon>
        <taxon>Nitzschia</taxon>
    </lineage>
</organism>
<dbReference type="SMART" id="SM00382">
    <property type="entry name" value="AAA"/>
    <property type="match status" value="1"/>
</dbReference>
<dbReference type="Pfam" id="PF00005">
    <property type="entry name" value="ABC_tran"/>
    <property type="match status" value="1"/>
</dbReference>
<evidence type="ECO:0000256" key="5">
    <source>
        <dbReference type="ARBA" id="ARBA00023136"/>
    </source>
</evidence>
<evidence type="ECO:0000259" key="7">
    <source>
        <dbReference type="PROSITE" id="PS50893"/>
    </source>
</evidence>
<dbReference type="InterPro" id="IPR003593">
    <property type="entry name" value="AAA+_ATPase"/>
</dbReference>
<evidence type="ECO:0000313" key="9">
    <source>
        <dbReference type="Proteomes" id="UP000693970"/>
    </source>
</evidence>
<keyword evidence="9" id="KW-1185">Reference proteome</keyword>
<proteinExistence type="inferred from homology"/>
<dbReference type="PROSITE" id="PS00211">
    <property type="entry name" value="ABC_TRANSPORTER_1"/>
    <property type="match status" value="1"/>
</dbReference>
<evidence type="ECO:0000256" key="4">
    <source>
        <dbReference type="ARBA" id="ARBA00022989"/>
    </source>
</evidence>
<feature type="transmembrane region" description="Helical" evidence="6">
    <location>
        <begin position="97"/>
        <end position="120"/>
    </location>
</feature>
<feature type="transmembrane region" description="Helical" evidence="6">
    <location>
        <begin position="7"/>
        <end position="25"/>
    </location>
</feature>
<dbReference type="GO" id="GO:0005524">
    <property type="term" value="F:ATP binding"/>
    <property type="evidence" value="ECO:0007669"/>
    <property type="project" value="InterPro"/>
</dbReference>
<accession>A0A9K3PIB1</accession>
<dbReference type="InterPro" id="IPR005226">
    <property type="entry name" value="UPF0014_fam"/>
</dbReference>
<keyword evidence="3 6" id="KW-0812">Transmembrane</keyword>
<keyword evidence="4 6" id="KW-1133">Transmembrane helix</keyword>
<feature type="transmembrane region" description="Helical" evidence="6">
    <location>
        <begin position="198"/>
        <end position="217"/>
    </location>
</feature>
<reference evidence="8" key="2">
    <citation type="submission" date="2021-04" db="EMBL/GenBank/DDBJ databases">
        <authorList>
            <person name="Podell S."/>
        </authorList>
    </citation>
    <scope>NUCLEOTIDE SEQUENCE</scope>
    <source>
        <strain evidence="8">Hildebrandi</strain>
    </source>
</reference>
<sequence>MTQTEDLINVSAIEILITMVPLMMVAWVSSIMGLGIASPILVGTIRAFVQLSILGFILDPIFVWGVDLWWLVLGYCGLMILLASYESSVRSKYYLDGQFWMVLLPMAATIVCVGAFAFCIVLKPDPVWDPQYVIPIVGMLLGNCINGVSLALNSILNSLVESSREIELLLSFGANSYEATSRLFRDAVRTGAMPQLNGMAIIGIISIPGMMTGQILGGTSVMQAARYQILITYFIALCSFGTTIMETYLTLQVCFDSRTILRTDLLRKRDAKPTFLALLRSLCKKIGSYCQRKKQLSSRCGLPSDESTRLLPSGSLCVSTWGRSGSAPILSVEKLSYGFETQSDDEAPGVTAKIDSDTANFRTLFENVSFQLYPGSTTLVSGPSGVGKSSLLRIVAGLTKADADKVVLSGVSQINYTNMPLYRKKCRYVPQTKVDIPGTPYDFMAKITSFKSWKSDICGTSPTHSEIINASRELLRSWGMNSSLLDSEWKSLSGGESQRILVAISLASLPHGGVILLDESTSALDLESKLKVERSVQDYCTKESIAAVWISHDTGQQDRMKHK</sequence>
<dbReference type="PANTHER" id="PTHR30028">
    <property type="entry name" value="UPF0014 INNER MEMBRANE PROTEIN YBBM-RELATED"/>
    <property type="match status" value="1"/>
</dbReference>
<dbReference type="GO" id="GO:0005886">
    <property type="term" value="C:plasma membrane"/>
    <property type="evidence" value="ECO:0007669"/>
    <property type="project" value="TreeGrafter"/>
</dbReference>